<feature type="compositionally biased region" description="Polar residues" evidence="10">
    <location>
        <begin position="388"/>
        <end position="407"/>
    </location>
</feature>
<keyword evidence="3" id="KW-0158">Chromosome</keyword>
<comment type="subcellular location">
    <subcellularLocation>
        <location evidence="1">Chromosome</location>
    </subcellularLocation>
</comment>
<dbReference type="GO" id="GO:0005694">
    <property type="term" value="C:chromosome"/>
    <property type="evidence" value="ECO:0007669"/>
    <property type="project" value="UniProtKB-SubCell"/>
</dbReference>
<feature type="compositionally biased region" description="Basic residues" evidence="10">
    <location>
        <begin position="496"/>
        <end position="505"/>
    </location>
</feature>
<keyword evidence="9" id="KW-0234">DNA repair</keyword>
<evidence type="ECO:0000256" key="8">
    <source>
        <dbReference type="ARBA" id="ARBA00023054"/>
    </source>
</evidence>
<keyword evidence="5" id="KW-0227">DNA damage</keyword>
<dbReference type="SUPFAM" id="SSF48464">
    <property type="entry name" value="ENTH/VHS domain"/>
    <property type="match status" value="1"/>
</dbReference>
<evidence type="ECO:0000256" key="7">
    <source>
        <dbReference type="ARBA" id="ARBA00022833"/>
    </source>
</evidence>
<comment type="caution">
    <text evidence="12">The sequence shown here is derived from an EMBL/GenBank/DDBJ whole genome shotgun (WGS) entry which is preliminary data.</text>
</comment>
<keyword evidence="13" id="KW-1185">Reference proteome</keyword>
<dbReference type="Proteomes" id="UP000789572">
    <property type="component" value="Unassembled WGS sequence"/>
</dbReference>
<evidence type="ECO:0000259" key="11">
    <source>
        <dbReference type="Pfam" id="PF09740"/>
    </source>
</evidence>
<dbReference type="Pfam" id="PF20867">
    <property type="entry name" value="UVSSA_N"/>
    <property type="match status" value="1"/>
</dbReference>
<feature type="compositionally biased region" description="Basic and acidic residues" evidence="10">
    <location>
        <begin position="482"/>
        <end position="495"/>
    </location>
</feature>
<dbReference type="OrthoDB" id="5594015at2759"/>
<dbReference type="InterPro" id="IPR049431">
    <property type="entry name" value="UVSSA_C"/>
</dbReference>
<proteinExistence type="inferred from homology"/>
<feature type="region of interest" description="Disordered" evidence="10">
    <location>
        <begin position="388"/>
        <end position="417"/>
    </location>
</feature>
<gene>
    <name evidence="12" type="ORF">POCULU_LOCUS7167</name>
</gene>
<dbReference type="GO" id="GO:0008270">
    <property type="term" value="F:zinc ion binding"/>
    <property type="evidence" value="ECO:0007669"/>
    <property type="project" value="UniProtKB-KW"/>
</dbReference>
<dbReference type="PANTHER" id="PTHR28670">
    <property type="entry name" value="UV-STIMULATED SCAFFOLD PROTEIN A"/>
    <property type="match status" value="1"/>
</dbReference>
<dbReference type="InterPro" id="IPR018610">
    <property type="entry name" value="UVSSA"/>
</dbReference>
<dbReference type="Pfam" id="PF09740">
    <property type="entry name" value="DUF2043"/>
    <property type="match status" value="1"/>
</dbReference>
<dbReference type="EMBL" id="CAJVPJ010001530">
    <property type="protein sequence ID" value="CAG8594967.1"/>
    <property type="molecule type" value="Genomic_DNA"/>
</dbReference>
<evidence type="ECO:0000256" key="1">
    <source>
        <dbReference type="ARBA" id="ARBA00004286"/>
    </source>
</evidence>
<organism evidence="12 13">
    <name type="scientific">Paraglomus occultum</name>
    <dbReference type="NCBI Taxonomy" id="144539"/>
    <lineage>
        <taxon>Eukaryota</taxon>
        <taxon>Fungi</taxon>
        <taxon>Fungi incertae sedis</taxon>
        <taxon>Mucoromycota</taxon>
        <taxon>Glomeromycotina</taxon>
        <taxon>Glomeromycetes</taxon>
        <taxon>Paraglomerales</taxon>
        <taxon>Paraglomeraceae</taxon>
        <taxon>Paraglomus</taxon>
    </lineage>
</organism>
<keyword evidence="6" id="KW-0863">Zinc-finger</keyword>
<keyword evidence="8" id="KW-0175">Coiled coil</keyword>
<dbReference type="InterPro" id="IPR008942">
    <property type="entry name" value="ENTH_VHS"/>
</dbReference>
<dbReference type="InterPro" id="IPR049408">
    <property type="entry name" value="UVSSA_N_a-solenoid_rpt"/>
</dbReference>
<evidence type="ECO:0000256" key="4">
    <source>
        <dbReference type="ARBA" id="ARBA00022723"/>
    </source>
</evidence>
<accession>A0A9N9GDR5</accession>
<dbReference type="AlphaFoldDB" id="A0A9N9GDR5"/>
<keyword evidence="4" id="KW-0479">Metal-binding</keyword>
<reference evidence="12" key="1">
    <citation type="submission" date="2021-06" db="EMBL/GenBank/DDBJ databases">
        <authorList>
            <person name="Kallberg Y."/>
            <person name="Tangrot J."/>
            <person name="Rosling A."/>
        </authorList>
    </citation>
    <scope>NUCLEOTIDE SEQUENCE</scope>
    <source>
        <strain evidence="12">IA702</strain>
    </source>
</reference>
<keyword evidence="7" id="KW-0862">Zinc</keyword>
<evidence type="ECO:0000256" key="3">
    <source>
        <dbReference type="ARBA" id="ARBA00022454"/>
    </source>
</evidence>
<evidence type="ECO:0000313" key="13">
    <source>
        <dbReference type="Proteomes" id="UP000789572"/>
    </source>
</evidence>
<protein>
    <submittedName>
        <fullName evidence="12">5687_t:CDS:1</fullName>
    </submittedName>
</protein>
<dbReference type="GO" id="GO:0000993">
    <property type="term" value="F:RNA polymerase II complex binding"/>
    <property type="evidence" value="ECO:0007669"/>
    <property type="project" value="TreeGrafter"/>
</dbReference>
<feature type="region of interest" description="Disordered" evidence="10">
    <location>
        <begin position="482"/>
        <end position="505"/>
    </location>
</feature>
<feature type="domain" description="UV-stimulated scaffold protein A C-terminal" evidence="11">
    <location>
        <begin position="417"/>
        <end position="467"/>
    </location>
</feature>
<dbReference type="GO" id="GO:0006283">
    <property type="term" value="P:transcription-coupled nucleotide-excision repair"/>
    <property type="evidence" value="ECO:0007669"/>
    <property type="project" value="TreeGrafter"/>
</dbReference>
<evidence type="ECO:0000256" key="6">
    <source>
        <dbReference type="ARBA" id="ARBA00022771"/>
    </source>
</evidence>
<evidence type="ECO:0000256" key="9">
    <source>
        <dbReference type="ARBA" id="ARBA00023204"/>
    </source>
</evidence>
<evidence type="ECO:0000313" key="12">
    <source>
        <dbReference type="EMBL" id="CAG8594967.1"/>
    </source>
</evidence>
<evidence type="ECO:0000256" key="5">
    <source>
        <dbReference type="ARBA" id="ARBA00022763"/>
    </source>
</evidence>
<dbReference type="PANTHER" id="PTHR28670:SF1">
    <property type="entry name" value="UV-STIMULATED SCAFFOLD PROTEIN A"/>
    <property type="match status" value="1"/>
</dbReference>
<dbReference type="GO" id="GO:0009411">
    <property type="term" value="P:response to UV"/>
    <property type="evidence" value="ECO:0007669"/>
    <property type="project" value="InterPro"/>
</dbReference>
<evidence type="ECO:0000256" key="2">
    <source>
        <dbReference type="ARBA" id="ARBA00009240"/>
    </source>
</evidence>
<sequence>MAAIEPTAKQKIVKLIPALTRNGDEFLDEIRLKELKLLCRESDENIKTAYDCILTQLNARSSRVRYSTMHLLDVLFTRSSYFRRLTVVDIPKILELTAGINGKILPQPANFARKLKALCVGLIKQWQEKFGSTYMQLSLASDYLKNNARVYTTDANIITHSDRIHQMRIEENRAKSARYSRLLRIEAEMQEKSSDIVENLSIMGNSFEILVPKPMEDVLSNTDTCIDYDNSQPTYKEVSSDGNPLASLLRKRKTNTLSSRKIAETHGLGSVRYELTITLSSHNPVDVSETFDNAIVYENLRASYKLMLKHLDFVSKWLTELMKLDVEDDKKREALMKEAIDLKRALETAKTKSEELRVHDGVTRIASDSDADSDFEEVVIPEFVQGKSTSDVGSSLARTTQPSGTTNRDNRARSQEPSLNVFQSTKLDIQPCRAPLKNGHLCPRRDMIRCPFHGIIIPRDEQGVPIQMHKTPCVEYEIIHDDVSDEEKTHDEEPKHKRLKSQMHQ</sequence>
<evidence type="ECO:0000256" key="10">
    <source>
        <dbReference type="SAM" id="MobiDB-lite"/>
    </source>
</evidence>
<comment type="similarity">
    <text evidence="2">Belongs to the UVSSA family.</text>
</comment>
<name>A0A9N9GDR5_9GLOM</name>